<reference evidence="1" key="1">
    <citation type="submission" date="2025-08" db="UniProtKB">
        <authorList>
            <consortium name="Ensembl"/>
        </authorList>
    </citation>
    <scope>IDENTIFICATION</scope>
</reference>
<dbReference type="PANTHER" id="PTHR21084:SF1">
    <property type="entry name" value="DENSE INCISORS"/>
    <property type="match status" value="1"/>
</dbReference>
<dbReference type="RefSeq" id="XP_051260679.1">
    <property type="nucleotide sequence ID" value="XM_051404719.1"/>
</dbReference>
<accession>A0A8P4KKA6</accession>
<reference evidence="1" key="2">
    <citation type="submission" date="2025-09" db="UniProtKB">
        <authorList>
            <consortium name="Ensembl"/>
        </authorList>
    </citation>
    <scope>IDENTIFICATION</scope>
</reference>
<dbReference type="GeneID" id="127366031"/>
<gene>
    <name evidence="1" type="primary">cunh3orf38</name>
</gene>
<protein>
    <submittedName>
        <fullName evidence="1">Chromosome 3 open reading frame 38</fullName>
    </submittedName>
</protein>
<evidence type="ECO:0000313" key="2">
    <source>
        <dbReference type="Proteomes" id="UP000694389"/>
    </source>
</evidence>
<keyword evidence="2" id="KW-1185">Reference proteome</keyword>
<dbReference type="PANTHER" id="PTHR21084">
    <property type="entry name" value="DENSE INCISORS"/>
    <property type="match status" value="1"/>
</dbReference>
<proteinExistence type="predicted"/>
<dbReference type="AlphaFoldDB" id="A0A8P4KKA6"/>
<dbReference type="InterPro" id="IPR026698">
    <property type="entry name" value="UPF_C3orf38"/>
</dbReference>
<dbReference type="SUPFAM" id="SSF54427">
    <property type="entry name" value="NTF2-like"/>
    <property type="match status" value="1"/>
</dbReference>
<name>A0A8P4KKA6_DICLA</name>
<dbReference type="Proteomes" id="UP000694389">
    <property type="component" value="Unassembled WGS sequence"/>
</dbReference>
<dbReference type="GeneTree" id="ENSGT00390000000367"/>
<evidence type="ECO:0000313" key="1">
    <source>
        <dbReference type="Ensembl" id="ENSDLAP00005073010.1"/>
    </source>
</evidence>
<organism evidence="1 2">
    <name type="scientific">Dicentrarchus labrax</name>
    <name type="common">European seabass</name>
    <name type="synonym">Morone labrax</name>
    <dbReference type="NCBI Taxonomy" id="13489"/>
    <lineage>
        <taxon>Eukaryota</taxon>
        <taxon>Metazoa</taxon>
        <taxon>Chordata</taxon>
        <taxon>Craniata</taxon>
        <taxon>Vertebrata</taxon>
        <taxon>Euteleostomi</taxon>
        <taxon>Actinopterygii</taxon>
        <taxon>Neopterygii</taxon>
        <taxon>Teleostei</taxon>
        <taxon>Neoteleostei</taxon>
        <taxon>Acanthomorphata</taxon>
        <taxon>Eupercaria</taxon>
        <taxon>Moronidae</taxon>
        <taxon>Dicentrarchus</taxon>
    </lineage>
</organism>
<dbReference type="InterPro" id="IPR032710">
    <property type="entry name" value="NTF2-like_dom_sf"/>
</dbReference>
<dbReference type="Ensembl" id="ENSDLAT00005087994.1">
    <property type="protein sequence ID" value="ENSDLAP00005073010.1"/>
    <property type="gene ID" value="ENSDLAG00005033948.1"/>
</dbReference>
<dbReference type="Pfam" id="PF15008">
    <property type="entry name" value="DUF4518"/>
    <property type="match status" value="1"/>
</dbReference>
<sequence length="303" mass="33662">MSGLSERERAGCIKILQLMSKGDLLSLSDTVTNKLIVVENVTEATETILSFTKNAEELLKRKKVYRDLIFKYLAKEGVAMPPSSEKHQLVRKTLELWSSRKAGVDESLLGDTDETRQRSSTKIASDSTNMKVEVGFDPQALGQQFCQWFFQLLNSQNPSLGQQPQDWGPQHFWPDVKLRLVSRAGSEQMEEFLGAELVNLRLLALTRDEHLLLSPNLDPLGLKVLASPHGLVLVAVAGTIHRDGACLGIFEQIFGLIRSPLENNSWKIKFVNMKIRGQDALGGTEVAAPALSYNSTELQLLCS</sequence>